<dbReference type="GO" id="GO:0015095">
    <property type="term" value="F:magnesium ion transmembrane transporter activity"/>
    <property type="evidence" value="ECO:0007669"/>
    <property type="project" value="TreeGrafter"/>
</dbReference>
<dbReference type="PANTHER" id="PTHR46494:SF3">
    <property type="entry name" value="ZINC TRANSPORT PROTEIN ZNTB"/>
    <property type="match status" value="1"/>
</dbReference>
<keyword evidence="5" id="KW-0997">Cell inner membrane</keyword>
<dbReference type="GO" id="GO:0005886">
    <property type="term" value="C:plasma membrane"/>
    <property type="evidence" value="ECO:0007669"/>
    <property type="project" value="UniProtKB-SubCell"/>
</dbReference>
<evidence type="ECO:0000313" key="12">
    <source>
        <dbReference type="EMBL" id="TVV77355.1"/>
    </source>
</evidence>
<evidence type="ECO:0000256" key="10">
    <source>
        <dbReference type="ARBA" id="ARBA00023136"/>
    </source>
</evidence>
<evidence type="ECO:0000256" key="6">
    <source>
        <dbReference type="ARBA" id="ARBA00022692"/>
    </source>
</evidence>
<protein>
    <submittedName>
        <fullName evidence="12">Zinc transporter ZntB</fullName>
    </submittedName>
</protein>
<keyword evidence="9" id="KW-0406">Ion transport</keyword>
<evidence type="ECO:0000256" key="2">
    <source>
        <dbReference type="ARBA" id="ARBA00009765"/>
    </source>
</evidence>
<comment type="subcellular location">
    <subcellularLocation>
        <location evidence="1">Cell membrane</location>
        <topology evidence="1">Multi-pass membrane protein</topology>
    </subcellularLocation>
</comment>
<keyword evidence="4" id="KW-1003">Cell membrane</keyword>
<dbReference type="PANTHER" id="PTHR46494">
    <property type="entry name" value="CORA FAMILY METAL ION TRANSPORTER (EUROFUNG)"/>
    <property type="match status" value="1"/>
</dbReference>
<keyword evidence="7" id="KW-0862">Zinc</keyword>
<evidence type="ECO:0000313" key="13">
    <source>
        <dbReference type="Proteomes" id="UP000318681"/>
    </source>
</evidence>
<dbReference type="Gene3D" id="3.30.460.20">
    <property type="entry name" value="CorA soluble domain-like"/>
    <property type="match status" value="1"/>
</dbReference>
<dbReference type="InterPro" id="IPR045863">
    <property type="entry name" value="CorA_TM1_TM2"/>
</dbReference>
<evidence type="ECO:0000256" key="4">
    <source>
        <dbReference type="ARBA" id="ARBA00022475"/>
    </source>
</evidence>
<dbReference type="GO" id="GO:0050897">
    <property type="term" value="F:cobalt ion binding"/>
    <property type="evidence" value="ECO:0007669"/>
    <property type="project" value="TreeGrafter"/>
</dbReference>
<evidence type="ECO:0000256" key="8">
    <source>
        <dbReference type="ARBA" id="ARBA00022989"/>
    </source>
</evidence>
<dbReference type="SUPFAM" id="SSF144083">
    <property type="entry name" value="Magnesium transport protein CorA, transmembrane region"/>
    <property type="match status" value="1"/>
</dbReference>
<reference evidence="12 13" key="1">
    <citation type="submission" date="2019-07" db="EMBL/GenBank/DDBJ databases">
        <title>Sphingomonas solaris sp. nov., isolated from a solar panel from Boston, Massachusetts.</title>
        <authorList>
            <person name="Tanner K."/>
            <person name="Pascual J."/>
            <person name="Mancuso C."/>
            <person name="Pereto J."/>
            <person name="Khalil A."/>
            <person name="Vilanova C."/>
        </authorList>
    </citation>
    <scope>NUCLEOTIDE SEQUENCE [LARGE SCALE GENOMIC DNA]</scope>
    <source>
        <strain evidence="12 13">R4DWN</strain>
    </source>
</reference>
<gene>
    <name evidence="12" type="ORF">FOY91_00920</name>
</gene>
<dbReference type="Gene3D" id="1.20.58.340">
    <property type="entry name" value="Magnesium transport protein CorA, transmembrane region"/>
    <property type="match status" value="2"/>
</dbReference>
<evidence type="ECO:0000256" key="1">
    <source>
        <dbReference type="ARBA" id="ARBA00004651"/>
    </source>
</evidence>
<dbReference type="SUPFAM" id="SSF143865">
    <property type="entry name" value="CorA soluble domain-like"/>
    <property type="match status" value="1"/>
</dbReference>
<dbReference type="GO" id="GO:0015087">
    <property type="term" value="F:cobalt ion transmembrane transporter activity"/>
    <property type="evidence" value="ECO:0007669"/>
    <property type="project" value="TreeGrafter"/>
</dbReference>
<comment type="similarity">
    <text evidence="2">Belongs to the CorA metal ion transporter (MIT) (TC 1.A.35) family.</text>
</comment>
<dbReference type="CDD" id="cd12833">
    <property type="entry name" value="ZntB-like_1"/>
    <property type="match status" value="1"/>
</dbReference>
<feature type="transmembrane region" description="Helical" evidence="11">
    <location>
        <begin position="314"/>
        <end position="334"/>
    </location>
</feature>
<dbReference type="Pfam" id="PF01544">
    <property type="entry name" value="CorA"/>
    <property type="match status" value="1"/>
</dbReference>
<dbReference type="OrthoDB" id="9803484at2"/>
<comment type="caution">
    <text evidence="12">The sequence shown here is derived from an EMBL/GenBank/DDBJ whole genome shotgun (WGS) entry which is preliminary data.</text>
</comment>
<dbReference type="InterPro" id="IPR002523">
    <property type="entry name" value="MgTranspt_CorA/ZnTranspt_ZntB"/>
</dbReference>
<keyword evidence="3" id="KW-0813">Transport</keyword>
<dbReference type="GO" id="GO:0000287">
    <property type="term" value="F:magnesium ion binding"/>
    <property type="evidence" value="ECO:0007669"/>
    <property type="project" value="TreeGrafter"/>
</dbReference>
<accession>A0A558RD04</accession>
<dbReference type="InterPro" id="IPR045861">
    <property type="entry name" value="CorA_cytoplasmic_dom"/>
</dbReference>
<name>A0A558RD04_9SPHN</name>
<dbReference type="Proteomes" id="UP000318681">
    <property type="component" value="Unassembled WGS sequence"/>
</dbReference>
<dbReference type="AlphaFoldDB" id="A0A558RD04"/>
<keyword evidence="10 11" id="KW-0472">Membrane</keyword>
<evidence type="ECO:0000256" key="9">
    <source>
        <dbReference type="ARBA" id="ARBA00023065"/>
    </source>
</evidence>
<evidence type="ECO:0000256" key="7">
    <source>
        <dbReference type="ARBA" id="ARBA00022833"/>
    </source>
</evidence>
<keyword evidence="8 11" id="KW-1133">Transmembrane helix</keyword>
<feature type="transmembrane region" description="Helical" evidence="11">
    <location>
        <begin position="280"/>
        <end position="302"/>
    </location>
</feature>
<proteinExistence type="inferred from homology"/>
<evidence type="ECO:0000256" key="3">
    <source>
        <dbReference type="ARBA" id="ARBA00022448"/>
    </source>
</evidence>
<evidence type="ECO:0000256" key="5">
    <source>
        <dbReference type="ARBA" id="ARBA00022519"/>
    </source>
</evidence>
<dbReference type="EMBL" id="VNIM01000002">
    <property type="protein sequence ID" value="TVV77355.1"/>
    <property type="molecule type" value="Genomic_DNA"/>
</dbReference>
<sequence>MVKSDSATLFGDSTLDGPSIFARVLDGHGGLQSIDWNSAKSWRPDTADQTLWLHLDRGHPDVVDWLATGLGVPEATVEVLTSDENRPRAFSEDGALVTVLRGINFNPDAAPEDMVAMQIWADAQRVVTLRRQHLQTPSDVLATIERGRGPRTAGDLVTELVEQTVAKMNRSIVDMNDKIDELEAADEQKTASPDETLDVIADIRRNCLALKRYMSPQHEALIQIGRDAPTWMNEANRRDIRETIDRLRRYIEDLTVSQESAIVLQDEINSREAAKANRTIYMLSIVAAIFLPLTFVTGLLGINVGGIPGADSARGFSVTVGALAAVLVVQIIVFRKLKWL</sequence>
<evidence type="ECO:0000256" key="11">
    <source>
        <dbReference type="SAM" id="Phobius"/>
    </source>
</evidence>
<organism evidence="12 13">
    <name type="scientific">Alterirhizorhabdus solaris</name>
    <dbReference type="NCBI Taxonomy" id="2529389"/>
    <lineage>
        <taxon>Bacteria</taxon>
        <taxon>Pseudomonadati</taxon>
        <taxon>Pseudomonadota</taxon>
        <taxon>Alphaproteobacteria</taxon>
        <taxon>Sphingomonadales</taxon>
        <taxon>Rhizorhabdaceae</taxon>
        <taxon>Alterirhizorhabdus</taxon>
    </lineage>
</organism>
<keyword evidence="13" id="KW-1185">Reference proteome</keyword>
<dbReference type="RefSeq" id="WP_145147173.1">
    <property type="nucleotide sequence ID" value="NZ_VNIM01000002.1"/>
</dbReference>
<keyword evidence="6 11" id="KW-0812">Transmembrane</keyword>